<dbReference type="Proteomes" id="UP000002282">
    <property type="component" value="Chromosome 3L"/>
</dbReference>
<proteinExistence type="inferred from homology"/>
<dbReference type="CTD" id="990"/>
<dbReference type="Gene3D" id="1.10.8.60">
    <property type="match status" value="1"/>
</dbReference>
<organism evidence="11">
    <name type="scientific">Drosophila yakuba</name>
    <name type="common">Fruit fly</name>
    <dbReference type="NCBI Taxonomy" id="7245"/>
    <lineage>
        <taxon>Eukaryota</taxon>
        <taxon>Metazoa</taxon>
        <taxon>Ecdysozoa</taxon>
        <taxon>Arthropoda</taxon>
        <taxon>Hexapoda</taxon>
        <taxon>Insecta</taxon>
        <taxon>Pterygota</taxon>
        <taxon>Neoptera</taxon>
        <taxon>Endopterygota</taxon>
        <taxon>Diptera</taxon>
        <taxon>Brachycera</taxon>
        <taxon>Muscomorpha</taxon>
        <taxon>Ephydroidea</taxon>
        <taxon>Drosophilidae</taxon>
        <taxon>Drosophila</taxon>
        <taxon>Sophophora</taxon>
    </lineage>
</organism>
<feature type="compositionally biased region" description="Polar residues" evidence="8">
    <location>
        <begin position="9"/>
        <end position="29"/>
    </location>
</feature>
<reference evidence="12" key="1">
    <citation type="submission" date="2006-01" db="EMBL/GenBank/DDBJ databases">
        <title>The Genome of Drosophila yakuba.</title>
        <authorList>
            <consortium name="The Drosophila yakuba Sequencing Consortium"/>
        </authorList>
    </citation>
    <scope>NUCLEOTIDE SEQUENCE</scope>
    <source>
        <strain evidence="12">Tai18E2</strain>
    </source>
</reference>
<dbReference type="PIRSF" id="PIRSF001767">
    <property type="entry name" value="Cdc6"/>
    <property type="match status" value="1"/>
</dbReference>
<reference evidence="12 13" key="3">
    <citation type="journal article" date="2007" name="Nature">
        <title>Evolution of genes and genomes on the Drosophila phylogeny.</title>
        <authorList>
            <consortium name="Drosophila 12 Genomes Consortium"/>
            <person name="Clark A.G."/>
            <person name="Eisen M.B."/>
            <person name="Smith D.R."/>
            <person name="Bergman C.M."/>
            <person name="Oliver B."/>
            <person name="Markow T.A."/>
            <person name="Kaufman T.C."/>
            <person name="Kellis M."/>
            <person name="Gelbart W."/>
            <person name="Iyer V.N."/>
            <person name="Pollard D.A."/>
            <person name="Sackton T.B."/>
            <person name="Larracuente A.M."/>
            <person name="Singh N.D."/>
            <person name="Abad J.P."/>
            <person name="Abt D.N."/>
            <person name="Adryan B."/>
            <person name="Aguade M."/>
            <person name="Akashi H."/>
            <person name="Anderson W.W."/>
            <person name="Aquadro C.F."/>
            <person name="Ardell D.H."/>
            <person name="Arguello R."/>
            <person name="Artieri C.G."/>
            <person name="Barbash D.A."/>
            <person name="Barker D."/>
            <person name="Barsanti P."/>
            <person name="Batterham P."/>
            <person name="Batzoglou S."/>
            <person name="Begun D."/>
            <person name="Bhutkar A."/>
            <person name="Blanco E."/>
            <person name="Bosak S.A."/>
            <person name="Bradley R.K."/>
            <person name="Brand A.D."/>
            <person name="Brent M.R."/>
            <person name="Brooks A.N."/>
            <person name="Brown R.H."/>
            <person name="Butlin R.K."/>
            <person name="Caggese C."/>
            <person name="Calvi B.R."/>
            <person name="Bernardo de Carvalho A."/>
            <person name="Caspi A."/>
            <person name="Castrezana S."/>
            <person name="Celniker S.E."/>
            <person name="Chang J.L."/>
            <person name="Chapple C."/>
            <person name="Chatterji S."/>
            <person name="Chinwalla A."/>
            <person name="Civetta A."/>
            <person name="Clifton S.W."/>
            <person name="Comeron J.M."/>
            <person name="Costello J.C."/>
            <person name="Coyne J.A."/>
            <person name="Daub J."/>
            <person name="David R.G."/>
            <person name="Delcher A.L."/>
            <person name="Delehaunty K."/>
            <person name="Do C.B."/>
            <person name="Ebling H."/>
            <person name="Edwards K."/>
            <person name="Eickbush T."/>
            <person name="Evans J.D."/>
            <person name="Filipski A."/>
            <person name="Findeiss S."/>
            <person name="Freyhult E."/>
            <person name="Fulton L."/>
            <person name="Fulton R."/>
            <person name="Garcia A.C."/>
            <person name="Gardiner A."/>
            <person name="Garfield D.A."/>
            <person name="Garvin B.E."/>
            <person name="Gibson G."/>
            <person name="Gilbert D."/>
            <person name="Gnerre S."/>
            <person name="Godfrey J."/>
            <person name="Good R."/>
            <person name="Gotea V."/>
            <person name="Gravely B."/>
            <person name="Greenberg A.J."/>
            <person name="Griffiths-Jones S."/>
            <person name="Gross S."/>
            <person name="Guigo R."/>
            <person name="Gustafson E.A."/>
            <person name="Haerty W."/>
            <person name="Hahn M.W."/>
            <person name="Halligan D.L."/>
            <person name="Halpern A.L."/>
            <person name="Halter G.M."/>
            <person name="Han M.V."/>
            <person name="Heger A."/>
            <person name="Hillier L."/>
            <person name="Hinrichs A.S."/>
            <person name="Holmes I."/>
            <person name="Hoskins R.A."/>
            <person name="Hubisz M.J."/>
            <person name="Hultmark D."/>
            <person name="Huntley M.A."/>
            <person name="Jaffe D.B."/>
            <person name="Jagadeeshan S."/>
            <person name="Jeck W.R."/>
            <person name="Johnson J."/>
            <person name="Jones C.D."/>
            <person name="Jordan W.C."/>
            <person name="Karpen G.H."/>
            <person name="Kataoka E."/>
            <person name="Keightley P.D."/>
            <person name="Kheradpour P."/>
            <person name="Kirkness E.F."/>
            <person name="Koerich L.B."/>
            <person name="Kristiansen K."/>
            <person name="Kudrna D."/>
            <person name="Kulathinal R.J."/>
            <person name="Kumar S."/>
            <person name="Kwok R."/>
            <person name="Lander E."/>
            <person name="Langley C.H."/>
            <person name="Lapoint R."/>
            <person name="Lazzaro B.P."/>
            <person name="Lee S.J."/>
            <person name="Levesque L."/>
            <person name="Li R."/>
            <person name="Lin C.F."/>
            <person name="Lin M.F."/>
            <person name="Lindblad-Toh K."/>
            <person name="Llopart A."/>
            <person name="Long M."/>
            <person name="Low L."/>
            <person name="Lozovsky E."/>
            <person name="Lu J."/>
            <person name="Luo M."/>
            <person name="Machado C.A."/>
            <person name="Makalowski W."/>
            <person name="Marzo M."/>
            <person name="Matsuda M."/>
            <person name="Matzkin L."/>
            <person name="McAllister B."/>
            <person name="McBride C.S."/>
            <person name="McKernan B."/>
            <person name="McKernan K."/>
            <person name="Mendez-Lago M."/>
            <person name="Minx P."/>
            <person name="Mollenhauer M.U."/>
            <person name="Montooth K."/>
            <person name="Mount S.M."/>
            <person name="Mu X."/>
            <person name="Myers E."/>
            <person name="Negre B."/>
            <person name="Newfeld S."/>
            <person name="Nielsen R."/>
            <person name="Noor M.A."/>
            <person name="O'Grady P."/>
            <person name="Pachter L."/>
            <person name="Papaceit M."/>
            <person name="Parisi M.J."/>
            <person name="Parisi M."/>
            <person name="Parts L."/>
            <person name="Pedersen J.S."/>
            <person name="Pesole G."/>
            <person name="Phillippy A.M."/>
            <person name="Ponting C.P."/>
            <person name="Pop M."/>
            <person name="Porcelli D."/>
            <person name="Powell J.R."/>
            <person name="Prohaska S."/>
            <person name="Pruitt K."/>
            <person name="Puig M."/>
            <person name="Quesneville H."/>
            <person name="Ram K.R."/>
            <person name="Rand D."/>
            <person name="Rasmussen M.D."/>
            <person name="Reed L.K."/>
            <person name="Reenan R."/>
            <person name="Reily A."/>
            <person name="Remington K.A."/>
            <person name="Rieger T.T."/>
            <person name="Ritchie M.G."/>
            <person name="Robin C."/>
            <person name="Rogers Y.H."/>
            <person name="Rohde C."/>
            <person name="Rozas J."/>
            <person name="Rubenfield M.J."/>
            <person name="Ruiz A."/>
            <person name="Russo S."/>
            <person name="Salzberg S.L."/>
            <person name="Sanchez-Gracia A."/>
            <person name="Saranga D.J."/>
            <person name="Sato H."/>
            <person name="Schaeffer S.W."/>
            <person name="Schatz M.C."/>
            <person name="Schlenke T."/>
            <person name="Schwartz R."/>
            <person name="Segarra C."/>
            <person name="Singh R.S."/>
            <person name="Sirot L."/>
            <person name="Sirota M."/>
            <person name="Sisneros N.B."/>
            <person name="Smith C.D."/>
            <person name="Smith T.F."/>
            <person name="Spieth J."/>
            <person name="Stage D.E."/>
            <person name="Stark A."/>
            <person name="Stephan W."/>
            <person name="Strausberg R.L."/>
            <person name="Strempel S."/>
            <person name="Sturgill D."/>
            <person name="Sutton G."/>
            <person name="Sutton G.G."/>
            <person name="Tao W."/>
            <person name="Teichmann S."/>
            <person name="Tobari Y.N."/>
            <person name="Tomimura Y."/>
            <person name="Tsolas J.M."/>
            <person name="Valente V.L."/>
            <person name="Venter E."/>
            <person name="Venter J.C."/>
            <person name="Vicario S."/>
            <person name="Vieira F.G."/>
            <person name="Vilella A.J."/>
            <person name="Villasante A."/>
            <person name="Walenz B."/>
            <person name="Wang J."/>
            <person name="Wasserman M."/>
            <person name="Watts T."/>
            <person name="Wilson D."/>
            <person name="Wilson R.K."/>
            <person name="Wing R.A."/>
            <person name="Wolfner M.F."/>
            <person name="Wong A."/>
            <person name="Wong G.K."/>
            <person name="Wu C.I."/>
            <person name="Wu G."/>
            <person name="Yamamoto D."/>
            <person name="Yang H.P."/>
            <person name="Yang S.P."/>
            <person name="Yorke J.A."/>
            <person name="Yoshida K."/>
            <person name="Zdobnov E."/>
            <person name="Zhang P."/>
            <person name="Zhang Y."/>
            <person name="Zimin A.V."/>
            <person name="Baldwin J."/>
            <person name="Abdouelleil A."/>
            <person name="Abdulkadir J."/>
            <person name="Abebe A."/>
            <person name="Abera B."/>
            <person name="Abreu J."/>
            <person name="Acer S.C."/>
            <person name="Aftuck L."/>
            <person name="Alexander A."/>
            <person name="An P."/>
            <person name="Anderson E."/>
            <person name="Anderson S."/>
            <person name="Arachi H."/>
            <person name="Azer M."/>
            <person name="Bachantsang P."/>
            <person name="Barry A."/>
            <person name="Bayul T."/>
            <person name="Berlin A."/>
            <person name="Bessette D."/>
            <person name="Bloom T."/>
            <person name="Blye J."/>
            <person name="Boguslavskiy L."/>
            <person name="Bonnet C."/>
            <person name="Boukhgalter B."/>
            <person name="Bourzgui I."/>
            <person name="Brown A."/>
            <person name="Cahill P."/>
            <person name="Channer S."/>
            <person name="Cheshatsang Y."/>
            <person name="Chuda L."/>
            <person name="Citroen M."/>
            <person name="Collymore A."/>
            <person name="Cooke P."/>
            <person name="Costello M."/>
            <person name="D'Aco K."/>
            <person name="Daza R."/>
            <person name="De Haan G."/>
            <person name="DeGray S."/>
            <person name="DeMaso C."/>
            <person name="Dhargay N."/>
            <person name="Dooley K."/>
            <person name="Dooley E."/>
            <person name="Doricent M."/>
            <person name="Dorje P."/>
            <person name="Dorjee K."/>
            <person name="Dupes A."/>
            <person name="Elong R."/>
            <person name="Falk J."/>
            <person name="Farina A."/>
            <person name="Faro S."/>
            <person name="Ferguson D."/>
            <person name="Fisher S."/>
            <person name="Foley C.D."/>
            <person name="Franke A."/>
            <person name="Friedrich D."/>
            <person name="Gadbois L."/>
            <person name="Gearin G."/>
            <person name="Gearin C.R."/>
            <person name="Giannoukos G."/>
            <person name="Goode T."/>
            <person name="Graham J."/>
            <person name="Grandbois E."/>
            <person name="Grewal S."/>
            <person name="Gyaltsen K."/>
            <person name="Hafez N."/>
            <person name="Hagos B."/>
            <person name="Hall J."/>
            <person name="Henson C."/>
            <person name="Hollinger A."/>
            <person name="Honan T."/>
            <person name="Huard M.D."/>
            <person name="Hughes L."/>
            <person name="Hurhula B."/>
            <person name="Husby M.E."/>
            <person name="Kamat A."/>
            <person name="Kanga B."/>
            <person name="Kashin S."/>
            <person name="Khazanovich D."/>
            <person name="Kisner P."/>
            <person name="Lance K."/>
            <person name="Lara M."/>
            <person name="Lee W."/>
            <person name="Lennon N."/>
            <person name="Letendre F."/>
            <person name="LeVine R."/>
            <person name="Lipovsky A."/>
            <person name="Liu X."/>
            <person name="Liu J."/>
            <person name="Liu S."/>
            <person name="Lokyitsang T."/>
            <person name="Lokyitsang Y."/>
            <person name="Lubonja R."/>
            <person name="Lui A."/>
            <person name="MacDonald P."/>
            <person name="Magnisalis V."/>
            <person name="Maru K."/>
            <person name="Matthews C."/>
            <person name="McCusker W."/>
            <person name="McDonough S."/>
            <person name="Mehta T."/>
            <person name="Meldrim J."/>
            <person name="Meneus L."/>
            <person name="Mihai O."/>
            <person name="Mihalev A."/>
            <person name="Mihova T."/>
            <person name="Mittelman R."/>
            <person name="Mlenga V."/>
            <person name="Montmayeur A."/>
            <person name="Mulrain L."/>
            <person name="Navidi A."/>
            <person name="Naylor J."/>
            <person name="Negash T."/>
            <person name="Nguyen T."/>
            <person name="Nguyen N."/>
            <person name="Nicol R."/>
            <person name="Norbu C."/>
            <person name="Norbu N."/>
            <person name="Novod N."/>
            <person name="O'Neill B."/>
            <person name="Osman S."/>
            <person name="Markiewicz E."/>
            <person name="Oyono O.L."/>
            <person name="Patti C."/>
            <person name="Phunkhang P."/>
            <person name="Pierre F."/>
            <person name="Priest M."/>
            <person name="Raghuraman S."/>
            <person name="Rege F."/>
            <person name="Reyes R."/>
            <person name="Rise C."/>
            <person name="Rogov P."/>
            <person name="Ross K."/>
            <person name="Ryan E."/>
            <person name="Settipalli S."/>
            <person name="Shea T."/>
            <person name="Sherpa N."/>
            <person name="Shi L."/>
            <person name="Shih D."/>
            <person name="Sparrow T."/>
            <person name="Spaulding J."/>
            <person name="Stalker J."/>
            <person name="Stange-Thomann N."/>
            <person name="Stavropoulos S."/>
            <person name="Stone C."/>
            <person name="Strader C."/>
            <person name="Tesfaye S."/>
            <person name="Thomson T."/>
            <person name="Thoulutsang Y."/>
            <person name="Thoulutsang D."/>
            <person name="Topham K."/>
            <person name="Topping I."/>
            <person name="Tsamla T."/>
            <person name="Vassiliev H."/>
            <person name="Vo A."/>
            <person name="Wangchuk T."/>
            <person name="Wangdi T."/>
            <person name="Weiand M."/>
            <person name="Wilkinson J."/>
            <person name="Wilson A."/>
            <person name="Yadav S."/>
            <person name="Young G."/>
            <person name="Yu Q."/>
            <person name="Zembek L."/>
            <person name="Zhong D."/>
            <person name="Zimmer A."/>
            <person name="Zwirko Z."/>
            <person name="Jaffe D.B."/>
            <person name="Alvarez P."/>
            <person name="Brockman W."/>
            <person name="Butler J."/>
            <person name="Chin C."/>
            <person name="Gnerre S."/>
            <person name="Grabherr M."/>
            <person name="Kleber M."/>
            <person name="Mauceli E."/>
            <person name="MacCallum I."/>
        </authorList>
    </citation>
    <scope>NUCLEOTIDE SEQUENCE [LARGE SCALE GENOMIC DNA]</scope>
    <source>
        <strain evidence="12">Tai18E2</strain>
        <strain evidence="13">Tai18E2 / Tucson 14021-0261.01</strain>
    </source>
</reference>
<dbReference type="EMBL" id="CM000159">
    <property type="protein sequence ID" value="EDW93138.1"/>
    <property type="molecule type" value="Genomic_DNA"/>
</dbReference>
<dbReference type="OrthoDB" id="1926878at2759"/>
<evidence type="ECO:0000256" key="4">
    <source>
        <dbReference type="ARBA" id="ARBA00022705"/>
    </source>
</evidence>
<dbReference type="HOGENOM" id="CLU_012774_3_1_1"/>
<dbReference type="CDD" id="cd00009">
    <property type="entry name" value="AAA"/>
    <property type="match status" value="1"/>
</dbReference>
<dbReference type="AlphaFoldDB" id="Q06JX6"/>
<dbReference type="GeneID" id="6532682"/>
<keyword evidence="3" id="KW-0132">Cell division</keyword>
<evidence type="ECO:0000256" key="3">
    <source>
        <dbReference type="ARBA" id="ARBA00022618"/>
    </source>
</evidence>
<dbReference type="eggNOG" id="KOG2227">
    <property type="taxonomic scope" value="Eukaryota"/>
</dbReference>
<dbReference type="PANTHER" id="PTHR10763">
    <property type="entry name" value="CELL DIVISION CONTROL PROTEIN 6-RELATED"/>
    <property type="match status" value="1"/>
</dbReference>
<gene>
    <name evidence="11" type="primary">cdc6</name>
    <name evidence="12" type="synonym">Dyak\GE21291</name>
    <name evidence="12" type="ORF">Dyak_GE21291</name>
</gene>
<dbReference type="InterPro" id="IPR027417">
    <property type="entry name" value="P-loop_NTPase"/>
</dbReference>
<reference evidence="12" key="5">
    <citation type="submission" date="2015-11" db="EMBL/GenBank/DDBJ databases">
        <authorList>
            <consortium name="FlyBase"/>
        </authorList>
    </citation>
    <scope>NUCLEOTIDE SEQUENCE</scope>
    <source>
        <strain evidence="12">Tai18E2</strain>
    </source>
</reference>
<evidence type="ECO:0000256" key="5">
    <source>
        <dbReference type="ARBA" id="ARBA00023242"/>
    </source>
</evidence>
<feature type="compositionally biased region" description="Basic and acidic residues" evidence="8">
    <location>
        <begin position="217"/>
        <end position="262"/>
    </location>
</feature>
<evidence type="ECO:0000256" key="6">
    <source>
        <dbReference type="ARBA" id="ARBA00023306"/>
    </source>
</evidence>
<comment type="similarity">
    <text evidence="2 7">Belongs to the CDC6/cdc18 family.</text>
</comment>
<evidence type="ECO:0000256" key="1">
    <source>
        <dbReference type="ARBA" id="ARBA00004123"/>
    </source>
</evidence>
<sequence>MAAVRRSTRLSSISKSAAASPLPQSTQTPRRSEVWKRRQPKKVLADSDEEEEVEVVTAIYDLTSTVSENNENRNVLNKMDKIPRRRNSQVQVAQVEHPKTPRSTKKTAQSAGSSRAKRMQENREATARFLESEQDLEEVDPLHGSPPKQRKLQPLPQHLISPSRLLDRLSIDERQEEEEVEAPIHKTDKAEQQQKHVAKDQPKPRPKQLEDPLALKQLEKPATKQQEKLPSKQQEKLPSKQQEKPATKQQEKPATKQQEKPATKQQNKTQIKEQNQSETNEETLQNSQPSPSRNKYQNARRVLNSAETQNLPGRESQLQELREFFSSHLESQTSGSLYVSGQPGTGKTACLSLLLRDPDFSKRLQRVYINCTSIASVGAVYKKLCTELQLKVSGRTERDHLEAIQRHLKTAKRMLLLVLDEIDQLCTSRQEVLYTIFEWPALPSSRILLVGIANSLDLTDRALMRLNARCELKPRLMHFPPYSKQQIVEIFKSRLAEAEVLDVFPPVTLQLLAAKVSAISGDVRRALDIGRRVVEIAEQQKRDGEKEFNMKALQLEGKDAEEAREKQDTLKPVQVTQVAAVLNKVYGASQNLEEDIEASFPLQQKLMLCTLVLMLRNERNKDISMGRLHEVYRRVCAKRNILALDQAEFTGTVDLVETRGILRIMRKKEPRLHKVLLQWDEEEVHAALSDKQLIASILSDTGCLSK</sequence>
<dbReference type="InterPro" id="IPR003593">
    <property type="entry name" value="AAA+_ATPase"/>
</dbReference>
<dbReference type="EMBL" id="DQ839715">
    <property type="protein sequence ID" value="ABI31786.1"/>
    <property type="molecule type" value="Genomic_DNA"/>
</dbReference>
<evidence type="ECO:0000259" key="10">
    <source>
        <dbReference type="SMART" id="SM01074"/>
    </source>
</evidence>
<name>Q06JX6_DROYA</name>
<dbReference type="InterPro" id="IPR050311">
    <property type="entry name" value="ORC1/CDC6"/>
</dbReference>
<dbReference type="Pfam" id="PF13401">
    <property type="entry name" value="AAA_22"/>
    <property type="match status" value="1"/>
</dbReference>
<dbReference type="GO" id="GO:0003688">
    <property type="term" value="F:DNA replication origin binding"/>
    <property type="evidence" value="ECO:0007669"/>
    <property type="project" value="TreeGrafter"/>
</dbReference>
<feature type="region of interest" description="Disordered" evidence="8">
    <location>
        <begin position="1"/>
        <end position="50"/>
    </location>
</feature>
<dbReference type="InterPro" id="IPR036390">
    <property type="entry name" value="WH_DNA-bd_sf"/>
</dbReference>
<dbReference type="SMART" id="SM00382">
    <property type="entry name" value="AAA"/>
    <property type="match status" value="1"/>
</dbReference>
<feature type="domain" description="AAA+ ATPase" evidence="9">
    <location>
        <begin position="333"/>
        <end position="478"/>
    </location>
</feature>
<dbReference type="OMA" id="HIFKQQK"/>
<feature type="domain" description="Cdc6 C-terminal" evidence="10">
    <location>
        <begin position="608"/>
        <end position="688"/>
    </location>
</feature>
<evidence type="ECO:0000256" key="8">
    <source>
        <dbReference type="SAM" id="MobiDB-lite"/>
    </source>
</evidence>
<dbReference type="GO" id="GO:0051301">
    <property type="term" value="P:cell division"/>
    <property type="evidence" value="ECO:0007669"/>
    <property type="project" value="UniProtKB-UniRule"/>
</dbReference>
<keyword evidence="5 7" id="KW-0539">Nucleus</keyword>
<dbReference type="InterPro" id="IPR054425">
    <property type="entry name" value="Cdc6_ORC1-like_ATPase_lid"/>
</dbReference>
<dbReference type="GO" id="GO:0005634">
    <property type="term" value="C:nucleus"/>
    <property type="evidence" value="ECO:0007669"/>
    <property type="project" value="UniProtKB-SubCell"/>
</dbReference>
<keyword evidence="4" id="KW-0235">DNA replication</keyword>
<evidence type="ECO:0000259" key="9">
    <source>
        <dbReference type="SMART" id="SM00382"/>
    </source>
</evidence>
<keyword evidence="13" id="KW-1185">Reference proteome</keyword>
<feature type="compositionally biased region" description="Polar residues" evidence="8">
    <location>
        <begin position="65"/>
        <end position="75"/>
    </location>
</feature>
<evidence type="ECO:0000256" key="7">
    <source>
        <dbReference type="PIRNR" id="PIRNR001767"/>
    </source>
</evidence>
<evidence type="ECO:0000256" key="2">
    <source>
        <dbReference type="ARBA" id="ARBA00006184"/>
    </source>
</evidence>
<comment type="subcellular location">
    <subcellularLocation>
        <location evidence="1 7">Nucleus</location>
    </subcellularLocation>
</comment>
<feature type="compositionally biased region" description="Polar residues" evidence="8">
    <location>
        <begin position="263"/>
        <end position="296"/>
    </location>
</feature>
<dbReference type="SUPFAM" id="SSF52540">
    <property type="entry name" value="P-loop containing nucleoside triphosphate hydrolases"/>
    <property type="match status" value="1"/>
</dbReference>
<dbReference type="Pfam" id="PF22606">
    <property type="entry name" value="Cdc6-ORC-like_ATPase_lid"/>
    <property type="match status" value="1"/>
</dbReference>
<dbReference type="SMR" id="Q06JX6"/>
<dbReference type="PANTHER" id="PTHR10763:SF26">
    <property type="entry name" value="CELL DIVISION CONTROL PROTEIN 6 HOMOLOG"/>
    <property type="match status" value="1"/>
</dbReference>
<evidence type="ECO:0000313" key="13">
    <source>
        <dbReference type="Proteomes" id="UP000002282"/>
    </source>
</evidence>
<dbReference type="GO" id="GO:0016887">
    <property type="term" value="F:ATP hydrolysis activity"/>
    <property type="evidence" value="ECO:0007669"/>
    <property type="project" value="InterPro"/>
</dbReference>
<dbReference type="GO" id="GO:0033314">
    <property type="term" value="P:mitotic DNA replication checkpoint signaling"/>
    <property type="evidence" value="ECO:0007669"/>
    <property type="project" value="TreeGrafter"/>
</dbReference>
<dbReference type="InterPro" id="IPR016314">
    <property type="entry name" value="Cdc6/18"/>
</dbReference>
<dbReference type="InterPro" id="IPR015163">
    <property type="entry name" value="Cdc6_C"/>
</dbReference>
<dbReference type="FunFam" id="1.10.8.60:FF:000219">
    <property type="entry name" value="Cell division control protein"/>
    <property type="match status" value="1"/>
</dbReference>
<protein>
    <recommendedName>
        <fullName evidence="7">Cell division control protein</fullName>
    </recommendedName>
</protein>
<dbReference type="KEGG" id="dya:Dyak_GE21291"/>
<dbReference type="FunFam" id="3.40.50.300:FF:000547">
    <property type="entry name" value="Cell division control protein"/>
    <property type="match status" value="1"/>
</dbReference>
<reference evidence="12 13" key="4">
    <citation type="journal article" date="2007" name="PLoS Biol.">
        <title>Principles of genome evolution in the Drosophila melanogaster species group.</title>
        <authorList>
            <person name="Ranz J.M."/>
            <person name="Maurin D."/>
            <person name="Chan Y.S."/>
            <person name="von Grotthuss M."/>
            <person name="Hillier L.W."/>
            <person name="Roote J."/>
            <person name="Ashburner M."/>
            <person name="Bergman C.M."/>
        </authorList>
    </citation>
    <scope>NUCLEOTIDE SEQUENCE [LARGE SCALE GENOMIC DNA]</scope>
    <source>
        <strain evidence="12">Tai18E2</strain>
        <strain evidence="13">Tai18E2 / Tucson 14021-0261.01</strain>
    </source>
</reference>
<feature type="compositionally biased region" description="Basic and acidic residues" evidence="8">
    <location>
        <begin position="182"/>
        <end position="210"/>
    </location>
</feature>
<dbReference type="CDD" id="cd08768">
    <property type="entry name" value="Cdc6_C"/>
    <property type="match status" value="1"/>
</dbReference>
<keyword evidence="6" id="KW-0131">Cell cycle</keyword>
<comment type="function">
    <text evidence="7">Involved in the initiation of DNA replication. Also participates in checkpoint controls that ensure DNA replication is completed before mitosis is initiated.</text>
</comment>
<dbReference type="GO" id="GO:0006270">
    <property type="term" value="P:DNA replication initiation"/>
    <property type="evidence" value="ECO:0007669"/>
    <property type="project" value="UniProtKB-UniRule"/>
</dbReference>
<dbReference type="Gene3D" id="1.10.10.10">
    <property type="entry name" value="Winged helix-like DNA-binding domain superfamily/Winged helix DNA-binding domain"/>
    <property type="match status" value="1"/>
</dbReference>
<dbReference type="Gene3D" id="3.40.50.300">
    <property type="entry name" value="P-loop containing nucleotide triphosphate hydrolases"/>
    <property type="match status" value="1"/>
</dbReference>
<dbReference type="SUPFAM" id="SSF46785">
    <property type="entry name" value="Winged helix' DNA-binding domain"/>
    <property type="match status" value="1"/>
</dbReference>
<dbReference type="FunFam" id="1.10.10.10:FF:000265">
    <property type="entry name" value="Cell division control protein"/>
    <property type="match status" value="1"/>
</dbReference>
<accession>Q06JX6</accession>
<evidence type="ECO:0000313" key="11">
    <source>
        <dbReference type="EMBL" id="ABI31786.1"/>
    </source>
</evidence>
<dbReference type="InterPro" id="IPR036388">
    <property type="entry name" value="WH-like_DNA-bd_sf"/>
</dbReference>
<evidence type="ECO:0000313" key="12">
    <source>
        <dbReference type="EMBL" id="EDW93138.1"/>
    </source>
</evidence>
<dbReference type="Pfam" id="PF09079">
    <property type="entry name" value="WHD_Cdc6"/>
    <property type="match status" value="1"/>
</dbReference>
<feature type="region of interest" description="Disordered" evidence="8">
    <location>
        <begin position="65"/>
        <end position="296"/>
    </location>
</feature>
<dbReference type="InterPro" id="IPR049945">
    <property type="entry name" value="AAA_22"/>
</dbReference>
<dbReference type="SMART" id="SM01074">
    <property type="entry name" value="Cdc6_C"/>
    <property type="match status" value="1"/>
</dbReference>
<reference evidence="11" key="2">
    <citation type="submission" date="2006-07" db="EMBL/GenBank/DDBJ databases">
        <title>Positive selection of Drosophila cdc6, an essential DNA replication-licensing gene, suggests an adaptive choice of replication origins.</title>
        <authorList>
            <person name="Wiggins B.L."/>
            <person name="Malik H.S."/>
        </authorList>
    </citation>
    <scope>NUCLEOTIDE SEQUENCE</scope>
</reference>